<dbReference type="EMBL" id="FQZI01000001">
    <property type="protein sequence ID" value="SHI48319.1"/>
    <property type="molecule type" value="Genomic_DNA"/>
</dbReference>
<name>A0A1M6BHY0_9FLAO</name>
<dbReference type="AlphaFoldDB" id="A0A1M6BHY0"/>
<proteinExistence type="predicted"/>
<reference evidence="2" key="1">
    <citation type="submission" date="2016-11" db="EMBL/GenBank/DDBJ databases">
        <authorList>
            <person name="Varghese N."/>
            <person name="Submissions S."/>
        </authorList>
    </citation>
    <scope>NUCLEOTIDE SEQUENCE [LARGE SCALE GENOMIC DNA]</scope>
    <source>
        <strain evidence="2">DSM 18829</strain>
    </source>
</reference>
<sequence length="301" mass="35815">MKILQPLLYFSIFNHPLKKEEVFSFSSIKDLKQLDEDLNVALNKNIICKTKDYYHYHQHENTIQKREEGNIKAELALKKAKKRAKFIYKYFPFVEGVAISGSLSKGYFDSKSDADFFIITSPNKLWTCKMIFILFKKFFLLNSKKFFCINYLISSDNLEIPEKNRFTATEISTLLPIHGQVFNDFFNQNNWYKNYLPNKSINREIEETPTKNKIITIIEKSNISFFGNWIENICFRIIFFVWKIKYSHKMSDEDFAIAFKSSKKVSKHHPSNFQKKVIDSLNNKYKEVKEKYLMEFPEEHV</sequence>
<keyword evidence="2" id="KW-1185">Reference proteome</keyword>
<dbReference type="Proteomes" id="UP000184488">
    <property type="component" value="Unassembled WGS sequence"/>
</dbReference>
<accession>A0A1M6BHY0</accession>
<evidence type="ECO:0000313" key="2">
    <source>
        <dbReference type="Proteomes" id="UP000184488"/>
    </source>
</evidence>
<dbReference type="RefSeq" id="WP_073308741.1">
    <property type="nucleotide sequence ID" value="NZ_FQZI01000001.1"/>
</dbReference>
<organism evidence="1 2">
    <name type="scientific">Flavobacterium terrae</name>
    <dbReference type="NCBI Taxonomy" id="415425"/>
    <lineage>
        <taxon>Bacteria</taxon>
        <taxon>Pseudomonadati</taxon>
        <taxon>Bacteroidota</taxon>
        <taxon>Flavobacteriia</taxon>
        <taxon>Flavobacteriales</taxon>
        <taxon>Flavobacteriaceae</taxon>
        <taxon>Flavobacterium</taxon>
    </lineage>
</organism>
<dbReference type="OrthoDB" id="645383at2"/>
<evidence type="ECO:0008006" key="3">
    <source>
        <dbReference type="Google" id="ProtNLM"/>
    </source>
</evidence>
<dbReference type="STRING" id="415425.SAMN05444363_0772"/>
<dbReference type="InterPro" id="IPR043519">
    <property type="entry name" value="NT_sf"/>
</dbReference>
<evidence type="ECO:0000313" key="1">
    <source>
        <dbReference type="EMBL" id="SHI48319.1"/>
    </source>
</evidence>
<gene>
    <name evidence="1" type="ORF">SAMN05444363_0772</name>
</gene>
<protein>
    <recommendedName>
        <fullName evidence="3">Nucleotidyltransferase domain-containing protein</fullName>
    </recommendedName>
</protein>
<dbReference type="SUPFAM" id="SSF81301">
    <property type="entry name" value="Nucleotidyltransferase"/>
    <property type="match status" value="1"/>
</dbReference>